<dbReference type="PANTHER" id="PTHR28582:SF1">
    <property type="entry name" value="TRNA-SPLICING ENDONUCLEASE SUBUNIT SEN15"/>
    <property type="match status" value="1"/>
</dbReference>
<keyword evidence="2" id="KW-0819">tRNA processing</keyword>
<evidence type="ECO:0000256" key="1">
    <source>
        <dbReference type="ARBA" id="ARBA00006091"/>
    </source>
</evidence>
<dbReference type="PANTHER" id="PTHR28582">
    <property type="entry name" value="TRNA-SPLICING ENDONUCLEASE SUBUNIT SEN15"/>
    <property type="match status" value="1"/>
</dbReference>
<reference evidence="5" key="1">
    <citation type="submission" date="2021-06" db="EMBL/GenBank/DDBJ databases">
        <authorList>
            <person name="Kallberg Y."/>
            <person name="Tangrot J."/>
            <person name="Rosling A."/>
        </authorList>
    </citation>
    <scope>NUCLEOTIDE SEQUENCE</scope>
    <source>
        <strain evidence="5">IA702</strain>
    </source>
</reference>
<comment type="similarity">
    <text evidence="1">Belongs to the SEN15 family.</text>
</comment>
<dbReference type="SUPFAM" id="SSF53032">
    <property type="entry name" value="tRNA-intron endonuclease catalytic domain-like"/>
    <property type="match status" value="1"/>
</dbReference>
<dbReference type="InterPro" id="IPR036167">
    <property type="entry name" value="tRNA_intron_Endo_cat-like_sf"/>
</dbReference>
<accession>A0A9N9GU80</accession>
<dbReference type="Pfam" id="PF09631">
    <property type="entry name" value="Sen15"/>
    <property type="match status" value="1"/>
</dbReference>
<dbReference type="InterPro" id="IPR011856">
    <property type="entry name" value="tRNA_endonuc-like_dom_sf"/>
</dbReference>
<dbReference type="GO" id="GO:0003676">
    <property type="term" value="F:nucleic acid binding"/>
    <property type="evidence" value="ECO:0007669"/>
    <property type="project" value="InterPro"/>
</dbReference>
<feature type="region of interest" description="Disordered" evidence="3">
    <location>
        <begin position="120"/>
        <end position="140"/>
    </location>
</feature>
<name>A0A9N9GU80_9GLOM</name>
<protein>
    <submittedName>
        <fullName evidence="5">8150_t:CDS:1</fullName>
    </submittedName>
</protein>
<dbReference type="GO" id="GO:0006388">
    <property type="term" value="P:tRNA splicing, via endonucleolytic cleavage and ligation"/>
    <property type="evidence" value="ECO:0007669"/>
    <property type="project" value="InterPro"/>
</dbReference>
<gene>
    <name evidence="5" type="ORF">POCULU_LOCUS8690</name>
</gene>
<evidence type="ECO:0000259" key="4">
    <source>
        <dbReference type="Pfam" id="PF09631"/>
    </source>
</evidence>
<evidence type="ECO:0000313" key="5">
    <source>
        <dbReference type="EMBL" id="CAG8626816.1"/>
    </source>
</evidence>
<evidence type="ECO:0000313" key="6">
    <source>
        <dbReference type="Proteomes" id="UP000789572"/>
    </source>
</evidence>
<dbReference type="GO" id="GO:0005634">
    <property type="term" value="C:nucleus"/>
    <property type="evidence" value="ECO:0007669"/>
    <property type="project" value="UniProtKB-ARBA"/>
</dbReference>
<evidence type="ECO:0000256" key="2">
    <source>
        <dbReference type="ARBA" id="ARBA00022694"/>
    </source>
</evidence>
<dbReference type="EMBL" id="CAJVPJ010002670">
    <property type="protein sequence ID" value="CAG8626816.1"/>
    <property type="molecule type" value="Genomic_DNA"/>
</dbReference>
<proteinExistence type="inferred from homology"/>
<evidence type="ECO:0000256" key="3">
    <source>
        <dbReference type="SAM" id="MobiDB-lite"/>
    </source>
</evidence>
<feature type="domain" description="tRNA-splicing endonuclease subunit Sen15" evidence="4">
    <location>
        <begin position="21"/>
        <end position="116"/>
    </location>
</feature>
<dbReference type="Proteomes" id="UP000789572">
    <property type="component" value="Unassembled WGS sequence"/>
</dbReference>
<dbReference type="OrthoDB" id="10002170at2759"/>
<dbReference type="Gene3D" id="3.40.1350.10">
    <property type="match status" value="1"/>
</dbReference>
<dbReference type="AlphaFoldDB" id="A0A9N9GU80"/>
<keyword evidence="6" id="KW-1185">Reference proteome</keyword>
<sequence>MTSHLKPYFDKYPQHAPVLNQVYLDLVYVKEWVEVIIKDIESLRKCIILARSKPEQTQFQVVVPCSLLEKWSIRSLLQVMDVIPSHLSAQRITLAITSTDSTIVYYKIAHGLAAPNLADHGQKNLTSPPTVIEDKTDTKS</sequence>
<comment type="caution">
    <text evidence="5">The sequence shown here is derived from an EMBL/GenBank/DDBJ whole genome shotgun (WGS) entry which is preliminary data.</text>
</comment>
<dbReference type="InterPro" id="IPR018593">
    <property type="entry name" value="tRNA-endonuc_su_Sen15"/>
</dbReference>
<organism evidence="5 6">
    <name type="scientific">Paraglomus occultum</name>
    <dbReference type="NCBI Taxonomy" id="144539"/>
    <lineage>
        <taxon>Eukaryota</taxon>
        <taxon>Fungi</taxon>
        <taxon>Fungi incertae sedis</taxon>
        <taxon>Mucoromycota</taxon>
        <taxon>Glomeromycotina</taxon>
        <taxon>Glomeromycetes</taxon>
        <taxon>Paraglomerales</taxon>
        <taxon>Paraglomeraceae</taxon>
        <taxon>Paraglomus</taxon>
    </lineage>
</organism>